<dbReference type="Proteomes" id="UP001610446">
    <property type="component" value="Unassembled WGS sequence"/>
</dbReference>
<evidence type="ECO:0000313" key="1">
    <source>
        <dbReference type="EMBL" id="KAL2823427.1"/>
    </source>
</evidence>
<name>A0ABR4I6Z2_9EURO</name>
<proteinExistence type="predicted"/>
<reference evidence="1 2" key="1">
    <citation type="submission" date="2024-07" db="EMBL/GenBank/DDBJ databases">
        <title>Section-level genome sequencing and comparative genomics of Aspergillus sections Usti and Cavernicolus.</title>
        <authorList>
            <consortium name="Lawrence Berkeley National Laboratory"/>
            <person name="Nybo J.L."/>
            <person name="Vesth T.C."/>
            <person name="Theobald S."/>
            <person name="Frisvad J.C."/>
            <person name="Larsen T.O."/>
            <person name="Kjaerboelling I."/>
            <person name="Rothschild-Mancinelli K."/>
            <person name="Lyhne E.K."/>
            <person name="Kogle M.E."/>
            <person name="Barry K."/>
            <person name="Clum A."/>
            <person name="Na H."/>
            <person name="Ledsgaard L."/>
            <person name="Lin J."/>
            <person name="Lipzen A."/>
            <person name="Kuo A."/>
            <person name="Riley R."/>
            <person name="Mondo S."/>
            <person name="Labutti K."/>
            <person name="Haridas S."/>
            <person name="Pangalinan J."/>
            <person name="Salamov A.A."/>
            <person name="Simmons B.A."/>
            <person name="Magnuson J.K."/>
            <person name="Chen J."/>
            <person name="Drula E."/>
            <person name="Henrissat B."/>
            <person name="Wiebenga A."/>
            <person name="Lubbers R.J."/>
            <person name="Gomes A.C."/>
            <person name="Makela M.R."/>
            <person name="Stajich J."/>
            <person name="Grigoriev I.V."/>
            <person name="Mortensen U.H."/>
            <person name="De Vries R.P."/>
            <person name="Baker S.E."/>
            <person name="Andersen M.R."/>
        </authorList>
    </citation>
    <scope>NUCLEOTIDE SEQUENCE [LARGE SCALE GENOMIC DNA]</scope>
    <source>
        <strain evidence="1 2">CBS 123904</strain>
    </source>
</reference>
<gene>
    <name evidence="1" type="ORF">BJY01DRAFT_256613</name>
</gene>
<comment type="caution">
    <text evidence="1">The sequence shown here is derived from an EMBL/GenBank/DDBJ whole genome shotgun (WGS) entry which is preliminary data.</text>
</comment>
<accession>A0ABR4I6Z2</accession>
<evidence type="ECO:0000313" key="2">
    <source>
        <dbReference type="Proteomes" id="UP001610446"/>
    </source>
</evidence>
<keyword evidence="2" id="KW-1185">Reference proteome</keyword>
<dbReference type="EMBL" id="JBFXLU010000654">
    <property type="protein sequence ID" value="KAL2823427.1"/>
    <property type="molecule type" value="Genomic_DNA"/>
</dbReference>
<organism evidence="1 2">
    <name type="scientific">Aspergillus pseudoustus</name>
    <dbReference type="NCBI Taxonomy" id="1810923"/>
    <lineage>
        <taxon>Eukaryota</taxon>
        <taxon>Fungi</taxon>
        <taxon>Dikarya</taxon>
        <taxon>Ascomycota</taxon>
        <taxon>Pezizomycotina</taxon>
        <taxon>Eurotiomycetes</taxon>
        <taxon>Eurotiomycetidae</taxon>
        <taxon>Eurotiales</taxon>
        <taxon>Aspergillaceae</taxon>
        <taxon>Aspergillus</taxon>
        <taxon>Aspergillus subgen. Nidulantes</taxon>
    </lineage>
</organism>
<sequence>MAETCYGVQRAPQVNAITTWTEPNCQGICTTTTLDEAAAGRNISLPCVSQSFQLVYPLGGQQQLDLSDVTDTALLQPADGTAIMLDQFCMLFKSSFFTLDKPGLEWESASGDRYTELHKRAVLDHNRN</sequence>
<protein>
    <submittedName>
        <fullName evidence="1">Uncharacterized protein</fullName>
    </submittedName>
</protein>